<evidence type="ECO:0000256" key="1">
    <source>
        <dbReference type="ARBA" id="ARBA00004173"/>
    </source>
</evidence>
<feature type="compositionally biased region" description="Low complexity" evidence="5">
    <location>
        <begin position="87"/>
        <end position="104"/>
    </location>
</feature>
<evidence type="ECO:0000256" key="3">
    <source>
        <dbReference type="ARBA" id="ARBA00023128"/>
    </source>
</evidence>
<dbReference type="PANTHER" id="PTHR13274">
    <property type="entry name" value="MITOCHONDRIAL RIBOSOMAL PROTEIN S25"/>
    <property type="match status" value="1"/>
</dbReference>
<proteinExistence type="predicted"/>
<dbReference type="GO" id="GO:0003735">
    <property type="term" value="F:structural constituent of ribosome"/>
    <property type="evidence" value="ECO:0007669"/>
    <property type="project" value="InterPro"/>
</dbReference>
<protein>
    <recommendedName>
        <fullName evidence="6">Ribosomal protein/NADH dehydrogenase domain-containing protein</fullName>
    </recommendedName>
</protein>
<keyword evidence="8" id="KW-1185">Reference proteome</keyword>
<feature type="domain" description="Ribosomal protein/NADH dehydrogenase" evidence="6">
    <location>
        <begin position="39"/>
        <end position="137"/>
    </location>
</feature>
<dbReference type="InterPro" id="IPR007741">
    <property type="entry name" value="Ribosomal_mL43/mS25/NADH_DH"/>
</dbReference>
<dbReference type="SUPFAM" id="SSF52833">
    <property type="entry name" value="Thioredoxin-like"/>
    <property type="match status" value="1"/>
</dbReference>
<evidence type="ECO:0000256" key="5">
    <source>
        <dbReference type="SAM" id="MobiDB-lite"/>
    </source>
</evidence>
<dbReference type="GO" id="GO:0005840">
    <property type="term" value="C:ribosome"/>
    <property type="evidence" value="ECO:0007669"/>
    <property type="project" value="UniProtKB-KW"/>
</dbReference>
<gene>
    <name evidence="7" type="ORF">JMJ35_003462</name>
</gene>
<accession>A0AA39R4M4</accession>
<keyword evidence="3" id="KW-0496">Mitochondrion</keyword>
<comment type="subcellular location">
    <subcellularLocation>
        <location evidence="1">Mitochondrion</location>
    </subcellularLocation>
</comment>
<dbReference type="GO" id="GO:1990904">
    <property type="term" value="C:ribonucleoprotein complex"/>
    <property type="evidence" value="ECO:0007669"/>
    <property type="project" value="UniProtKB-KW"/>
</dbReference>
<evidence type="ECO:0000259" key="6">
    <source>
        <dbReference type="SMART" id="SM00916"/>
    </source>
</evidence>
<keyword evidence="4" id="KW-0687">Ribonucleoprotein</keyword>
<dbReference type="InterPro" id="IPR036249">
    <property type="entry name" value="Thioredoxin-like_sf"/>
</dbReference>
<evidence type="ECO:0000313" key="8">
    <source>
        <dbReference type="Proteomes" id="UP001166286"/>
    </source>
</evidence>
<feature type="region of interest" description="Disordered" evidence="5">
    <location>
        <begin position="87"/>
        <end position="112"/>
    </location>
</feature>
<dbReference type="Proteomes" id="UP001166286">
    <property type="component" value="Unassembled WGS sequence"/>
</dbReference>
<sequence>MNVAKRTQKLKALLDVRVGPGAAILPNNVKKIHLDFAQKTDDGHYGARRVWRVYLPRLKYHNPAVSMTVKRTADQEGPATLFVHFTPPSISSSPTAPVASPTTSSDHHPSKRVETIDMKHKSESEILSRLLEMTKAMPYEASPDELAELRDVEDYNRKTTRDRAAQSRLNQIKKQEQALLDQARGAGKQGAGI</sequence>
<keyword evidence="2" id="KW-0689">Ribosomal protein</keyword>
<name>A0AA39R4M4_9LECA</name>
<reference evidence="7" key="1">
    <citation type="submission" date="2023-03" db="EMBL/GenBank/DDBJ databases">
        <title>Complete genome of Cladonia borealis.</title>
        <authorList>
            <person name="Park H."/>
        </authorList>
    </citation>
    <scope>NUCLEOTIDE SEQUENCE</scope>
    <source>
        <strain evidence="7">ANT050790</strain>
    </source>
</reference>
<dbReference type="InterPro" id="IPR040049">
    <property type="entry name" value="Ribosomal_mS25/mL61"/>
</dbReference>
<evidence type="ECO:0000256" key="2">
    <source>
        <dbReference type="ARBA" id="ARBA00022980"/>
    </source>
</evidence>
<dbReference type="PANTHER" id="PTHR13274:SF2">
    <property type="entry name" value="SMALL RIBOSOMAL SUBUNIT PROTEIN MS25"/>
    <property type="match status" value="1"/>
</dbReference>
<dbReference type="AlphaFoldDB" id="A0AA39R4M4"/>
<comment type="caution">
    <text evidence="7">The sequence shown here is derived from an EMBL/GenBank/DDBJ whole genome shotgun (WGS) entry which is preliminary data.</text>
</comment>
<organism evidence="7 8">
    <name type="scientific">Cladonia borealis</name>
    <dbReference type="NCBI Taxonomy" id="184061"/>
    <lineage>
        <taxon>Eukaryota</taxon>
        <taxon>Fungi</taxon>
        <taxon>Dikarya</taxon>
        <taxon>Ascomycota</taxon>
        <taxon>Pezizomycotina</taxon>
        <taxon>Lecanoromycetes</taxon>
        <taxon>OSLEUM clade</taxon>
        <taxon>Lecanoromycetidae</taxon>
        <taxon>Lecanorales</taxon>
        <taxon>Lecanorineae</taxon>
        <taxon>Cladoniaceae</taxon>
        <taxon>Cladonia</taxon>
    </lineage>
</organism>
<dbReference type="GO" id="GO:0005739">
    <property type="term" value="C:mitochondrion"/>
    <property type="evidence" value="ECO:0007669"/>
    <property type="project" value="UniProtKB-SubCell"/>
</dbReference>
<evidence type="ECO:0000313" key="7">
    <source>
        <dbReference type="EMBL" id="KAK0513740.1"/>
    </source>
</evidence>
<evidence type="ECO:0000256" key="4">
    <source>
        <dbReference type="ARBA" id="ARBA00023274"/>
    </source>
</evidence>
<dbReference type="SMART" id="SM00916">
    <property type="entry name" value="L51_S25_CI-B8"/>
    <property type="match status" value="1"/>
</dbReference>
<dbReference type="EMBL" id="JAFEKC020000006">
    <property type="protein sequence ID" value="KAK0513740.1"/>
    <property type="molecule type" value="Genomic_DNA"/>
</dbReference>